<reference evidence="2 3" key="1">
    <citation type="journal article" date="2012" name="J. Bacteriol.">
        <title>Complete genome sequence of the broad-host-range strain Sinorhizobium fredii USDA257.</title>
        <authorList>
            <person name="Schuldes J."/>
            <person name="Rodriguez Orbegoso M."/>
            <person name="Schmeisser C."/>
            <person name="Krishnan H.B."/>
            <person name="Daniel R."/>
            <person name="Streit W.R."/>
        </authorList>
    </citation>
    <scope>NUCLEOTIDE SEQUENCE [LARGE SCALE GENOMIC DNA]</scope>
    <source>
        <strain evidence="2 3">USDA 257</strain>
    </source>
</reference>
<evidence type="ECO:0000313" key="2">
    <source>
        <dbReference type="EMBL" id="AFL51110.1"/>
    </source>
</evidence>
<feature type="region of interest" description="Disordered" evidence="1">
    <location>
        <begin position="1"/>
        <end position="20"/>
    </location>
</feature>
<dbReference type="Proteomes" id="UP000006180">
    <property type="component" value="Chromosome"/>
</dbReference>
<sequence length="46" mass="4946">MVDAGPALMPTMTNSSKGVMGEIGPAEEVLSDPRSEQLQRFLAKVR</sequence>
<accession>I3X5F4</accession>
<dbReference type="PATRIC" id="fig|1185652.3.peg.2624"/>
<evidence type="ECO:0000313" key="3">
    <source>
        <dbReference type="Proteomes" id="UP000006180"/>
    </source>
</evidence>
<protein>
    <submittedName>
        <fullName evidence="2">Uncharacterized protein</fullName>
    </submittedName>
</protein>
<dbReference type="KEGG" id="sfd:USDA257_c25340"/>
<gene>
    <name evidence="2" type="ORF">USDA257_c25340</name>
</gene>
<evidence type="ECO:0000256" key="1">
    <source>
        <dbReference type="SAM" id="MobiDB-lite"/>
    </source>
</evidence>
<proteinExistence type="predicted"/>
<name>I3X5F4_SINF2</name>
<dbReference type="AlphaFoldDB" id="I3X5F4"/>
<organism evidence="2 3">
    <name type="scientific">Sinorhizobium fredii (strain USDA 257)</name>
    <dbReference type="NCBI Taxonomy" id="1185652"/>
    <lineage>
        <taxon>Bacteria</taxon>
        <taxon>Pseudomonadati</taxon>
        <taxon>Pseudomonadota</taxon>
        <taxon>Alphaproteobacteria</taxon>
        <taxon>Hyphomicrobiales</taxon>
        <taxon>Rhizobiaceae</taxon>
        <taxon>Sinorhizobium/Ensifer group</taxon>
        <taxon>Sinorhizobium</taxon>
    </lineage>
</organism>
<dbReference type="HOGENOM" id="CLU_3189049_0_0_5"/>
<dbReference type="EMBL" id="CP003563">
    <property type="protein sequence ID" value="AFL51110.1"/>
    <property type="molecule type" value="Genomic_DNA"/>
</dbReference>